<protein>
    <submittedName>
        <fullName evidence="2">40S ribosomal protein S2</fullName>
    </submittedName>
</protein>
<dbReference type="PANTHER" id="PTHR12534">
    <property type="entry name" value="30S RIBOSOMAL PROTEIN S2 PROKARYOTIC AND ORGANELLAR"/>
    <property type="match status" value="1"/>
</dbReference>
<dbReference type="PRINTS" id="PR00395">
    <property type="entry name" value="RIBOSOMALS2"/>
</dbReference>
<organism evidence="2">
    <name type="scientific">Nannochloropsis oceanica</name>
    <dbReference type="NCBI Taxonomy" id="145522"/>
    <lineage>
        <taxon>Eukaryota</taxon>
        <taxon>Sar</taxon>
        <taxon>Stramenopiles</taxon>
        <taxon>Ochrophyta</taxon>
        <taxon>Eustigmatophyceae</taxon>
        <taxon>Eustigmatales</taxon>
        <taxon>Monodopsidaceae</taxon>
        <taxon>Nannochloropsis</taxon>
    </lineage>
</organism>
<dbReference type="CDD" id="cd01425">
    <property type="entry name" value="RPS2"/>
    <property type="match status" value="1"/>
</dbReference>
<dbReference type="RefSeq" id="YP_008519470.1">
    <property type="nucleotide sequence ID" value="NC_022258.1"/>
</dbReference>
<dbReference type="Pfam" id="PF00318">
    <property type="entry name" value="Ribosomal_S2"/>
    <property type="match status" value="2"/>
</dbReference>
<proteinExistence type="inferred from homology"/>
<accession>T1R8D6</accession>
<dbReference type="GeneID" id="16791468"/>
<evidence type="ECO:0000313" key="2">
    <source>
        <dbReference type="EMBL" id="AGI49085.1"/>
    </source>
</evidence>
<comment type="similarity">
    <text evidence="1">Belongs to the universal ribosomal protein uS2 family.</text>
</comment>
<dbReference type="PANTHER" id="PTHR12534:SF0">
    <property type="entry name" value="SMALL RIBOSOMAL SUBUNIT PROTEIN US2M"/>
    <property type="match status" value="1"/>
</dbReference>
<dbReference type="GO" id="GO:0006412">
    <property type="term" value="P:translation"/>
    <property type="evidence" value="ECO:0007669"/>
    <property type="project" value="InterPro"/>
</dbReference>
<evidence type="ECO:0000256" key="1">
    <source>
        <dbReference type="ARBA" id="ARBA00006242"/>
    </source>
</evidence>
<dbReference type="InterPro" id="IPR005706">
    <property type="entry name" value="Ribosomal_uS2_bac/mit/plastid"/>
</dbReference>
<geneLocation type="mitochondrion" evidence="2"/>
<dbReference type="GO" id="GO:0003735">
    <property type="term" value="F:structural constituent of ribosome"/>
    <property type="evidence" value="ECO:0007669"/>
    <property type="project" value="InterPro"/>
</dbReference>
<dbReference type="Gene3D" id="3.40.50.10490">
    <property type="entry name" value="Glucose-6-phosphate isomerase like protein, domain 1"/>
    <property type="match status" value="1"/>
</dbReference>
<dbReference type="InterPro" id="IPR001865">
    <property type="entry name" value="Ribosomal_uS2"/>
</dbReference>
<sequence length="218" mass="25773">MKNLQRNLNRFVLQKFIVYRLHIGSLRSVWNPSFGPFLNGFRNNFCIINPELTMLYLRRAFKILQKIHLSNKKILFIGSPIGLEKEFSRLCSKNNHYFLEKSVPGFFSNYKNRVYSKLSTLHDINSQPAIIFLFNPSLNSMVFEETKALDIPIVSFVNTDDDYSQIDYLIPANIKSQKGGLFVYNLFYHLFNIKHQKLFNEKRKSVIFNRKRFSNKKN</sequence>
<keyword evidence="2" id="KW-0496">Mitochondrion</keyword>
<name>T1R8D6_9STRA</name>
<gene>
    <name evidence="2" type="primary">rps2</name>
</gene>
<keyword evidence="2" id="KW-0687">Ribonucleoprotein</keyword>
<reference evidence="2" key="1">
    <citation type="journal article" date="2013" name="BMC Genomics">
        <title>Nannochloropsis plastid and mitochondrial phylogenomes reveal organelle diversification mechanism and intragenus phylotyping strategy in microalgae.</title>
        <authorList>
            <person name="Wei L."/>
            <person name="Xin Y."/>
            <person name="Wang D."/>
            <person name="Jing X."/>
            <person name="Zhou Q."/>
            <person name="Su X."/>
            <person name="Jia J."/>
            <person name="Ning K."/>
            <person name="Chen F."/>
            <person name="Hu Q."/>
            <person name="Xu J."/>
        </authorList>
    </citation>
    <scope>NUCLEOTIDE SEQUENCE</scope>
    <source>
        <strain evidence="2">CCMP531</strain>
    </source>
</reference>
<dbReference type="EMBL" id="KC568462">
    <property type="protein sequence ID" value="AGI49085.1"/>
    <property type="molecule type" value="Genomic_DNA"/>
</dbReference>
<dbReference type="HAMAP" id="MF_00291_B">
    <property type="entry name" value="Ribosomal_uS2_B"/>
    <property type="match status" value="1"/>
</dbReference>
<dbReference type="InterPro" id="IPR023591">
    <property type="entry name" value="Ribosomal_uS2_flav_dom_sf"/>
</dbReference>
<keyword evidence="2" id="KW-0689">Ribosomal protein</keyword>
<dbReference type="SUPFAM" id="SSF52313">
    <property type="entry name" value="Ribosomal protein S2"/>
    <property type="match status" value="1"/>
</dbReference>
<dbReference type="GO" id="GO:0005763">
    <property type="term" value="C:mitochondrial small ribosomal subunit"/>
    <property type="evidence" value="ECO:0007669"/>
    <property type="project" value="TreeGrafter"/>
</dbReference>
<dbReference type="AlphaFoldDB" id="T1R8D6"/>